<sequence>MKIIEWHRQQQWADTKSFLINAICVLANIQQNGIGTILLNNLKNILTQKDVDTAYLSTERGKGKPEIFFRKNGFVTNESRVLMSMTV</sequence>
<proteinExistence type="predicted"/>
<protein>
    <submittedName>
        <fullName evidence="1">GNAT family N-acetyltransferase</fullName>
    </submittedName>
</protein>
<dbReference type="RefSeq" id="WP_368637749.1">
    <property type="nucleotide sequence ID" value="NZ_JBFRHK010000013.1"/>
</dbReference>
<dbReference type="SUPFAM" id="SSF55729">
    <property type="entry name" value="Acyl-CoA N-acyltransferases (Nat)"/>
    <property type="match status" value="1"/>
</dbReference>
<dbReference type="Proteomes" id="UP001558534">
    <property type="component" value="Unassembled WGS sequence"/>
</dbReference>
<gene>
    <name evidence="1" type="ORF">AB1300_18930</name>
</gene>
<organism evidence="1 2">
    <name type="scientific">Lysinibacillus xylanilyticus</name>
    <dbReference type="NCBI Taxonomy" id="582475"/>
    <lineage>
        <taxon>Bacteria</taxon>
        <taxon>Bacillati</taxon>
        <taxon>Bacillota</taxon>
        <taxon>Bacilli</taxon>
        <taxon>Bacillales</taxon>
        <taxon>Bacillaceae</taxon>
        <taxon>Lysinibacillus</taxon>
    </lineage>
</organism>
<keyword evidence="2" id="KW-1185">Reference proteome</keyword>
<name>A0ABV3W237_9BACI</name>
<dbReference type="Gene3D" id="3.40.630.30">
    <property type="match status" value="1"/>
</dbReference>
<evidence type="ECO:0000313" key="1">
    <source>
        <dbReference type="EMBL" id="MEX3747187.1"/>
    </source>
</evidence>
<accession>A0ABV3W237</accession>
<reference evidence="1 2" key="1">
    <citation type="submission" date="2024-07" db="EMBL/GenBank/DDBJ databases">
        <title>Characterization of a bacterium isolated from hydrolysated instant sea cucumber by whole-genome sequencing and metabolomics.</title>
        <authorList>
            <person name="Luo X."/>
            <person name="Zhang Z."/>
            <person name="Zheng Z."/>
            <person name="Zhang W."/>
            <person name="Ming T."/>
            <person name="Jiao L."/>
            <person name="Su X."/>
            <person name="Kong F."/>
            <person name="Xu J."/>
        </authorList>
    </citation>
    <scope>NUCLEOTIDE SEQUENCE [LARGE SCALE GENOMIC DNA]</scope>
    <source>
        <strain evidence="1 2">XL-2024</strain>
    </source>
</reference>
<evidence type="ECO:0000313" key="2">
    <source>
        <dbReference type="Proteomes" id="UP001558534"/>
    </source>
</evidence>
<dbReference type="EMBL" id="JBFRHK010000013">
    <property type="protein sequence ID" value="MEX3747187.1"/>
    <property type="molecule type" value="Genomic_DNA"/>
</dbReference>
<dbReference type="InterPro" id="IPR016181">
    <property type="entry name" value="Acyl_CoA_acyltransferase"/>
</dbReference>
<comment type="caution">
    <text evidence="1">The sequence shown here is derived from an EMBL/GenBank/DDBJ whole genome shotgun (WGS) entry which is preliminary data.</text>
</comment>